<sequence length="118" mass="12986">VVARAMQLRGLAGTLPEEGTQTRTDAPTFDLLTDVAQIWPAGETAVWNETLCTRLAELRPDFYTGWASEQLTTALKPHGVPVQAIGRRIDGKAVTRRGIRLDDLTDAIAERNRRTGTE</sequence>
<evidence type="ECO:0000313" key="1">
    <source>
        <dbReference type="EMBL" id="MFC5831656.1"/>
    </source>
</evidence>
<feature type="non-terminal residue" evidence="1">
    <location>
        <position position="1"/>
    </location>
</feature>
<reference evidence="2" key="1">
    <citation type="journal article" date="2019" name="Int. J. Syst. Evol. Microbiol.">
        <title>The Global Catalogue of Microorganisms (GCM) 10K type strain sequencing project: providing services to taxonomists for standard genome sequencing and annotation.</title>
        <authorList>
            <consortium name="The Broad Institute Genomics Platform"/>
            <consortium name="The Broad Institute Genome Sequencing Center for Infectious Disease"/>
            <person name="Wu L."/>
            <person name="Ma J."/>
        </authorList>
    </citation>
    <scope>NUCLEOTIDE SEQUENCE [LARGE SCALE GENOMIC DNA]</scope>
    <source>
        <strain evidence="2">CCUG 53903</strain>
    </source>
</reference>
<gene>
    <name evidence="1" type="ORF">ACFPZ3_48075</name>
</gene>
<accession>A0ABW1D4M3</accession>
<comment type="caution">
    <text evidence="1">The sequence shown here is derived from an EMBL/GenBank/DDBJ whole genome shotgun (WGS) entry which is preliminary data.</text>
</comment>
<evidence type="ECO:0000313" key="2">
    <source>
        <dbReference type="Proteomes" id="UP001596058"/>
    </source>
</evidence>
<dbReference type="Proteomes" id="UP001596058">
    <property type="component" value="Unassembled WGS sequence"/>
</dbReference>
<protein>
    <submittedName>
        <fullName evidence="1">Uncharacterized protein</fullName>
    </submittedName>
</protein>
<proteinExistence type="predicted"/>
<keyword evidence="2" id="KW-1185">Reference proteome</keyword>
<dbReference type="EMBL" id="JBHSPA010000068">
    <property type="protein sequence ID" value="MFC5831656.1"/>
    <property type="molecule type" value="Genomic_DNA"/>
</dbReference>
<name>A0ABW1D4M3_9ACTN</name>
<organism evidence="1 2">
    <name type="scientific">Nonomuraea insulae</name>
    <dbReference type="NCBI Taxonomy" id="1616787"/>
    <lineage>
        <taxon>Bacteria</taxon>
        <taxon>Bacillati</taxon>
        <taxon>Actinomycetota</taxon>
        <taxon>Actinomycetes</taxon>
        <taxon>Streptosporangiales</taxon>
        <taxon>Streptosporangiaceae</taxon>
        <taxon>Nonomuraea</taxon>
    </lineage>
</organism>